<dbReference type="InterPro" id="IPR017438">
    <property type="entry name" value="ATP-NAD_kinase_N"/>
</dbReference>
<dbReference type="SMART" id="SM00046">
    <property type="entry name" value="DAGKc"/>
    <property type="match status" value="1"/>
</dbReference>
<evidence type="ECO:0000313" key="12">
    <source>
        <dbReference type="Proteomes" id="UP000198215"/>
    </source>
</evidence>
<reference evidence="12" key="1">
    <citation type="submission" date="2016-06" db="EMBL/GenBank/DDBJ databases">
        <authorList>
            <person name="Varghese N."/>
            <person name="Submissions Spin"/>
        </authorList>
    </citation>
    <scope>NUCLEOTIDE SEQUENCE [LARGE SCALE GENOMIC DNA]</scope>
    <source>
        <strain evidence="12">DSM 45161</strain>
    </source>
</reference>
<dbReference type="OrthoDB" id="3171056at2"/>
<evidence type="ECO:0000256" key="9">
    <source>
        <dbReference type="SAM" id="MobiDB-lite"/>
    </source>
</evidence>
<dbReference type="GO" id="GO:0005886">
    <property type="term" value="C:plasma membrane"/>
    <property type="evidence" value="ECO:0007669"/>
    <property type="project" value="TreeGrafter"/>
</dbReference>
<evidence type="ECO:0000256" key="6">
    <source>
        <dbReference type="ARBA" id="ARBA00022840"/>
    </source>
</evidence>
<dbReference type="SUPFAM" id="SSF111331">
    <property type="entry name" value="NAD kinase/diacylglycerol kinase-like"/>
    <property type="match status" value="1"/>
</dbReference>
<dbReference type="Proteomes" id="UP000198215">
    <property type="component" value="Chromosome I"/>
</dbReference>
<dbReference type="InterPro" id="IPR001206">
    <property type="entry name" value="Diacylglycerol_kinase_cat_dom"/>
</dbReference>
<dbReference type="RefSeq" id="WP_088978158.1">
    <property type="nucleotide sequence ID" value="NZ_LT607753.1"/>
</dbReference>
<keyword evidence="5 11" id="KW-0418">Kinase</keyword>
<evidence type="ECO:0000256" key="7">
    <source>
        <dbReference type="ARBA" id="ARBA00023209"/>
    </source>
</evidence>
<comment type="similarity">
    <text evidence="2">Belongs to the diacylglycerol/lipid kinase family.</text>
</comment>
<keyword evidence="8" id="KW-1208">Phospholipid metabolism</keyword>
<dbReference type="EMBL" id="LT607753">
    <property type="protein sequence ID" value="SCG72091.1"/>
    <property type="molecule type" value="Genomic_DNA"/>
</dbReference>
<evidence type="ECO:0000256" key="8">
    <source>
        <dbReference type="ARBA" id="ARBA00023264"/>
    </source>
</evidence>
<keyword evidence="4" id="KW-0547">Nucleotide-binding</keyword>
<feature type="region of interest" description="Disordered" evidence="9">
    <location>
        <begin position="313"/>
        <end position="335"/>
    </location>
</feature>
<accession>A0A1C5JP32</accession>
<dbReference type="PANTHER" id="PTHR12358">
    <property type="entry name" value="SPHINGOSINE KINASE"/>
    <property type="match status" value="1"/>
</dbReference>
<dbReference type="Pfam" id="PF00781">
    <property type="entry name" value="DAGK_cat"/>
    <property type="match status" value="1"/>
</dbReference>
<dbReference type="InterPro" id="IPR050187">
    <property type="entry name" value="Lipid_Phosphate_FormReg"/>
</dbReference>
<proteinExistence type="inferred from homology"/>
<dbReference type="Gene3D" id="2.60.200.40">
    <property type="match status" value="1"/>
</dbReference>
<sequence length="335" mass="36314">MDGGDDKRPVTADDRAPRSAVVVNPTKVTDLDEFRRTVNDALSAAGWPAPVWYETTAEDPGRGQTEEAVRDGAQVVFACGGDGTVMACVSGLVGTDAALAVLPQGTGNLLAANLGLSNDLAAGLEVAVERGMRRLDVGAVGDQYFAVMAGMGFDAQMLEDTSETTKARIGWPAYVVGAAKHLRDRPMRVTVAIDDKPPLRRRARSVLIANVGRLQGGVRLLTDAEPDDGWLDVAVLTPRTLRHWLAMGWALVRRRGSVPRMEVFRARRVEITSNRPQPRQLDGDLIEPGRSLKAEVRPESLWLCVPRPERAPDLAEDADAAAKRGEKLVEEARRE</sequence>
<dbReference type="AlphaFoldDB" id="A0A1C5JP32"/>
<keyword evidence="12" id="KW-1185">Reference proteome</keyword>
<feature type="domain" description="DAGKc" evidence="10">
    <location>
        <begin position="14"/>
        <end position="144"/>
    </location>
</feature>
<evidence type="ECO:0000256" key="5">
    <source>
        <dbReference type="ARBA" id="ARBA00022777"/>
    </source>
</evidence>
<dbReference type="GO" id="GO:0008654">
    <property type="term" value="P:phospholipid biosynthetic process"/>
    <property type="evidence" value="ECO:0007669"/>
    <property type="project" value="UniProtKB-KW"/>
</dbReference>
<protein>
    <submittedName>
        <fullName evidence="11">Diacylglycerol kinase family enzyme</fullName>
    </submittedName>
</protein>
<keyword evidence="7" id="KW-0594">Phospholipid biosynthesis</keyword>
<dbReference type="Gene3D" id="3.40.50.10330">
    <property type="entry name" value="Probable inorganic polyphosphate/atp-NAD kinase, domain 1"/>
    <property type="match status" value="1"/>
</dbReference>
<evidence type="ECO:0000256" key="4">
    <source>
        <dbReference type="ARBA" id="ARBA00022741"/>
    </source>
</evidence>
<organism evidence="11 12">
    <name type="scientific">Micromonospora coxensis</name>
    <dbReference type="NCBI Taxonomy" id="356852"/>
    <lineage>
        <taxon>Bacteria</taxon>
        <taxon>Bacillati</taxon>
        <taxon>Actinomycetota</taxon>
        <taxon>Actinomycetes</taxon>
        <taxon>Micromonosporales</taxon>
        <taxon>Micromonosporaceae</taxon>
        <taxon>Micromonospora</taxon>
    </lineage>
</organism>
<gene>
    <name evidence="11" type="ORF">GA0070614_4940</name>
</gene>
<keyword evidence="3" id="KW-0808">Transferase</keyword>
<dbReference type="InterPro" id="IPR016064">
    <property type="entry name" value="NAD/diacylglycerol_kinase_sf"/>
</dbReference>
<keyword evidence="7" id="KW-0443">Lipid metabolism</keyword>
<evidence type="ECO:0000256" key="3">
    <source>
        <dbReference type="ARBA" id="ARBA00022679"/>
    </source>
</evidence>
<keyword evidence="6" id="KW-0067">ATP-binding</keyword>
<evidence type="ECO:0000256" key="2">
    <source>
        <dbReference type="ARBA" id="ARBA00005983"/>
    </source>
</evidence>
<dbReference type="GO" id="GO:0016301">
    <property type="term" value="F:kinase activity"/>
    <property type="evidence" value="ECO:0007669"/>
    <property type="project" value="UniProtKB-KW"/>
</dbReference>
<dbReference type="InterPro" id="IPR045540">
    <property type="entry name" value="YegS/DAGK_C"/>
</dbReference>
<dbReference type="PANTHER" id="PTHR12358:SF106">
    <property type="entry name" value="LIPID KINASE YEGS"/>
    <property type="match status" value="1"/>
</dbReference>
<name>A0A1C5JP32_9ACTN</name>
<dbReference type="Pfam" id="PF19279">
    <property type="entry name" value="YegS_C"/>
    <property type="match status" value="1"/>
</dbReference>
<evidence type="ECO:0000259" key="10">
    <source>
        <dbReference type="PROSITE" id="PS50146"/>
    </source>
</evidence>
<evidence type="ECO:0000313" key="11">
    <source>
        <dbReference type="EMBL" id="SCG72091.1"/>
    </source>
</evidence>
<dbReference type="PROSITE" id="PS50146">
    <property type="entry name" value="DAGK"/>
    <property type="match status" value="1"/>
</dbReference>
<feature type="compositionally biased region" description="Basic and acidic residues" evidence="9">
    <location>
        <begin position="320"/>
        <end position="335"/>
    </location>
</feature>
<dbReference type="GO" id="GO:0005524">
    <property type="term" value="F:ATP binding"/>
    <property type="evidence" value="ECO:0007669"/>
    <property type="project" value="UniProtKB-KW"/>
</dbReference>
<evidence type="ECO:0000256" key="1">
    <source>
        <dbReference type="ARBA" id="ARBA00001946"/>
    </source>
</evidence>
<comment type="cofactor">
    <cofactor evidence="1">
        <name>Mg(2+)</name>
        <dbReference type="ChEBI" id="CHEBI:18420"/>
    </cofactor>
</comment>
<keyword evidence="7" id="KW-0444">Lipid biosynthesis</keyword>